<evidence type="ECO:0000313" key="2">
    <source>
        <dbReference type="Proteomes" id="UP001321477"/>
    </source>
</evidence>
<dbReference type="Proteomes" id="UP001321477">
    <property type="component" value="Chromosome"/>
</dbReference>
<evidence type="ECO:0000313" key="1">
    <source>
        <dbReference type="EMBL" id="BDZ54340.1"/>
    </source>
</evidence>
<gene>
    <name evidence="1" type="ORF">GCM10025870_14130</name>
</gene>
<organism evidence="1 2">
    <name type="scientific">Agromyces marinus</name>
    <dbReference type="NCBI Taxonomy" id="1389020"/>
    <lineage>
        <taxon>Bacteria</taxon>
        <taxon>Bacillati</taxon>
        <taxon>Actinomycetota</taxon>
        <taxon>Actinomycetes</taxon>
        <taxon>Micrococcales</taxon>
        <taxon>Microbacteriaceae</taxon>
        <taxon>Agromyces</taxon>
    </lineage>
</organism>
<reference evidence="2" key="1">
    <citation type="journal article" date="2019" name="Int. J. Syst. Evol. Microbiol.">
        <title>The Global Catalogue of Microorganisms (GCM) 10K type strain sequencing project: providing services to taxonomists for standard genome sequencing and annotation.</title>
        <authorList>
            <consortium name="The Broad Institute Genomics Platform"/>
            <consortium name="The Broad Institute Genome Sequencing Center for Infectious Disease"/>
            <person name="Wu L."/>
            <person name="Ma J."/>
        </authorList>
    </citation>
    <scope>NUCLEOTIDE SEQUENCE [LARGE SCALE GENOMIC DNA]</scope>
    <source>
        <strain evidence="2">NBRC 109019</strain>
    </source>
</reference>
<keyword evidence="2" id="KW-1185">Reference proteome</keyword>
<dbReference type="EMBL" id="AP027734">
    <property type="protein sequence ID" value="BDZ54340.1"/>
    <property type="molecule type" value="Genomic_DNA"/>
</dbReference>
<protein>
    <submittedName>
        <fullName evidence="1">Uncharacterized protein</fullName>
    </submittedName>
</protein>
<sequence length="103" mass="10510">MHLVGADPLCDAGERVDPGLRGEDALAVVLVEESPPVAVDLVDAVLAPVRCGLGKAMLVLGFRDRDRDRAGGRRARSPLAPIAETASACCAPPPMEPASAGGV</sequence>
<name>A0ABN6YAG5_9MICO</name>
<accession>A0ABN6YAG5</accession>
<proteinExistence type="predicted"/>